<protein>
    <submittedName>
        <fullName evidence="4">Ankyrin repeat and death domain containing 1A</fullName>
    </submittedName>
</protein>
<gene>
    <name evidence="4" type="primary">ANKDD1A</name>
</gene>
<evidence type="ECO:0000313" key="4">
    <source>
        <dbReference type="Ensembl" id="ENSGGOP00000019564.2"/>
    </source>
</evidence>
<dbReference type="InterPro" id="IPR036770">
    <property type="entry name" value="Ankyrin_rpt-contain_sf"/>
</dbReference>
<dbReference type="InterPro" id="IPR002110">
    <property type="entry name" value="Ankyrin_rpt"/>
</dbReference>
<reference evidence="4 5" key="2">
    <citation type="journal article" date="2012" name="Nature">
        <title>Insights into hominid evolution from the gorilla genome sequence.</title>
        <authorList>
            <person name="Scally A."/>
            <person name="Dutheil J.Y."/>
            <person name="Hillier L.W."/>
            <person name="Jordan G.E."/>
            <person name="Goodhead I."/>
            <person name="Herrero J."/>
            <person name="Hobolth A."/>
            <person name="Lappalainen T."/>
            <person name="Mailund T."/>
            <person name="Marques-Bonet T."/>
            <person name="McCarthy S."/>
            <person name="Montgomery S.H."/>
            <person name="Schwalie P.C."/>
            <person name="Tang Y.A."/>
            <person name="Ward M.C."/>
            <person name="Xue Y."/>
            <person name="Yngvadottir B."/>
            <person name="Alkan C."/>
            <person name="Andersen L.N."/>
            <person name="Ayub Q."/>
            <person name="Ball E.V."/>
            <person name="Beal K."/>
            <person name="Bradley B.J."/>
            <person name="Chen Y."/>
            <person name="Clee C.M."/>
            <person name="Fitzgerald S."/>
            <person name="Graves T.A."/>
            <person name="Gu Y."/>
            <person name="Heath P."/>
            <person name="Heger A."/>
            <person name="Karakoc E."/>
            <person name="Kolb-Kokocinski A."/>
            <person name="Laird G.K."/>
            <person name="Lunter G."/>
            <person name="Meader S."/>
            <person name="Mort M."/>
            <person name="Mullikin J.C."/>
            <person name="Munch K."/>
            <person name="O'Connor T.D."/>
            <person name="Phillips A.D."/>
            <person name="Prado-Martinez J."/>
            <person name="Rogers A.S."/>
            <person name="Sajjadian S."/>
            <person name="Schmidt D."/>
            <person name="Shaw K."/>
            <person name="Simpson J.T."/>
            <person name="Stenson P.D."/>
            <person name="Turner D.J."/>
            <person name="Vigilant L."/>
            <person name="Vilella A.J."/>
            <person name="Whitener W."/>
            <person name="Zhu B."/>
            <person name="Cooper D.N."/>
            <person name="de Jong P."/>
            <person name="Dermitzakis E.T."/>
            <person name="Eichler E.E."/>
            <person name="Flicek P."/>
            <person name="Goldman N."/>
            <person name="Mundy N.I."/>
            <person name="Ning Z."/>
            <person name="Odom D.T."/>
            <person name="Ponting C.P."/>
            <person name="Quail M.A."/>
            <person name="Ryder O.A."/>
            <person name="Searle S.M."/>
            <person name="Warren W.C."/>
            <person name="Wilson R.K."/>
            <person name="Schierup M.H."/>
            <person name="Rogers J."/>
            <person name="Tyler-Smith C."/>
            <person name="Durbin R."/>
        </authorList>
    </citation>
    <scope>NUCLEOTIDE SEQUENCE [LARGE SCALE GENOMIC DNA]</scope>
</reference>
<dbReference type="PANTHER" id="PTHR24125:SF0">
    <property type="entry name" value="ANKYRIN REPEAT AND DEATH DOMAIN-CONTAINING PROTEIN 1A"/>
    <property type="match status" value="1"/>
</dbReference>
<feature type="repeat" description="ANK" evidence="1">
    <location>
        <begin position="100"/>
        <end position="132"/>
    </location>
</feature>
<dbReference type="PRINTS" id="PR01415">
    <property type="entry name" value="ANKYRIN"/>
</dbReference>
<dbReference type="InterPro" id="IPR052457">
    <property type="entry name" value="Ankyrin-DD_containing_protein"/>
</dbReference>
<name>G3RUT5_GORGO</name>
<sequence length="399" mass="43773">MNALLLSAWFGHLRILQILVNSGAKIHCESKDGLTLLHCAAQKGHVPVLAFIMEDLEDVALDHVDKLGRTAFHRAAEHGQLDALDFLVGSGCDHSVKDKEGNTALHLAAGRGHMAVLQRLVDIGLDLEEQNAEGLTALHSAAGGSHPDCVQLLLRAGSTVNALTQKNLSCLHYAALSGSEDVSRVLIHAGGCANVVDHQGASPLHLAVRHNFPALVRLLINSDSDVNAMDNRQQTPLHLAAEHAWQDIAEMLLIAGVDLNLRDKDHPSDPSGKSLSFKQDHRQETQQLRSVLWRLASRYLQPREWKKLAYSWEFTETHVDAIEQQWTGTRSYQEHGHRMLLIWLHGVATAGENPSKALFEGLVAIGRRDLAGWSTMARSQLTATSASRVQMILVPQPPE</sequence>
<reference evidence="4" key="3">
    <citation type="submission" date="2025-08" db="UniProtKB">
        <authorList>
            <consortium name="Ensembl"/>
        </authorList>
    </citation>
    <scope>IDENTIFICATION</scope>
</reference>
<feature type="repeat" description="ANK" evidence="1">
    <location>
        <begin position="199"/>
        <end position="231"/>
    </location>
</feature>
<dbReference type="Proteomes" id="UP000001519">
    <property type="component" value="Chromosome 15"/>
</dbReference>
<dbReference type="Pfam" id="PF12796">
    <property type="entry name" value="Ank_2"/>
    <property type="match status" value="2"/>
</dbReference>
<dbReference type="Pfam" id="PF13637">
    <property type="entry name" value="Ank_4"/>
    <property type="match status" value="1"/>
</dbReference>
<evidence type="ECO:0000313" key="5">
    <source>
        <dbReference type="Proteomes" id="UP000001519"/>
    </source>
</evidence>
<dbReference type="Ensembl" id="ENSGGOT00000025430.2">
    <property type="protein sequence ID" value="ENSGGOP00000019564.2"/>
    <property type="gene ID" value="ENSGGOG00000003179.3"/>
</dbReference>
<feature type="repeat" description="ANK" evidence="1">
    <location>
        <begin position="67"/>
        <end position="99"/>
    </location>
</feature>
<dbReference type="eggNOG" id="KOG4177">
    <property type="taxonomic scope" value="Eukaryota"/>
</dbReference>
<dbReference type="GeneTree" id="ENSGT00940000154170"/>
<feature type="repeat" description="ANK" evidence="1">
    <location>
        <begin position="232"/>
        <end position="264"/>
    </location>
</feature>
<dbReference type="InterPro" id="IPR000488">
    <property type="entry name" value="Death_dom"/>
</dbReference>
<evidence type="ECO:0000256" key="1">
    <source>
        <dbReference type="PROSITE-ProRule" id="PRU00023"/>
    </source>
</evidence>
<dbReference type="PROSITE" id="PS50017">
    <property type="entry name" value="DEATH_DOMAIN"/>
    <property type="match status" value="1"/>
</dbReference>
<dbReference type="EMBL" id="CABD030096723">
    <property type="status" value="NOT_ANNOTATED_CDS"/>
    <property type="molecule type" value="Genomic_DNA"/>
</dbReference>
<dbReference type="SUPFAM" id="SSF48403">
    <property type="entry name" value="Ankyrin repeat"/>
    <property type="match status" value="1"/>
</dbReference>
<feature type="repeat" description="ANK" evidence="1">
    <location>
        <begin position="166"/>
        <end position="198"/>
    </location>
</feature>
<dbReference type="SMART" id="SM00248">
    <property type="entry name" value="ANK"/>
    <property type="match status" value="8"/>
</dbReference>
<reference evidence="5" key="1">
    <citation type="submission" date="2011-05" db="EMBL/GenBank/DDBJ databases">
        <title>Insights into the evolution of the great apes provided by the gorilla genome.</title>
        <authorList>
            <person name="Scally A."/>
        </authorList>
    </citation>
    <scope>NUCLEOTIDE SEQUENCE [LARGE SCALE GENOMIC DNA]</scope>
</reference>
<feature type="chain" id="PRO_5014127197" evidence="2">
    <location>
        <begin position="25"/>
        <end position="399"/>
    </location>
</feature>
<keyword evidence="1" id="KW-0040">ANK repeat</keyword>
<feature type="signal peptide" evidence="2">
    <location>
        <begin position="1"/>
        <end position="24"/>
    </location>
</feature>
<dbReference type="PROSITE" id="PS50297">
    <property type="entry name" value="ANK_REP_REGION"/>
    <property type="match status" value="5"/>
</dbReference>
<dbReference type="SUPFAM" id="SSF47986">
    <property type="entry name" value="DEATH domain"/>
    <property type="match status" value="1"/>
</dbReference>
<dbReference type="InterPro" id="IPR011029">
    <property type="entry name" value="DEATH-like_dom_sf"/>
</dbReference>
<dbReference type="EMBL" id="CABD030096724">
    <property type="status" value="NOT_ANNOTATED_CDS"/>
    <property type="molecule type" value="Genomic_DNA"/>
</dbReference>
<evidence type="ECO:0000256" key="2">
    <source>
        <dbReference type="SAM" id="SignalP"/>
    </source>
</evidence>
<dbReference type="PROSITE" id="PS50088">
    <property type="entry name" value="ANK_REPEAT"/>
    <property type="match status" value="6"/>
</dbReference>
<feature type="repeat" description="ANK" evidence="1">
    <location>
        <begin position="133"/>
        <end position="165"/>
    </location>
</feature>
<accession>G3RUT5</accession>
<evidence type="ECO:0000259" key="3">
    <source>
        <dbReference type="PROSITE" id="PS50017"/>
    </source>
</evidence>
<proteinExistence type="predicted"/>
<dbReference type="GO" id="GO:0007165">
    <property type="term" value="P:signal transduction"/>
    <property type="evidence" value="ECO:0007669"/>
    <property type="project" value="InterPro"/>
</dbReference>
<organism evidence="4 5">
    <name type="scientific">Gorilla gorilla gorilla</name>
    <name type="common">Western lowland gorilla</name>
    <dbReference type="NCBI Taxonomy" id="9595"/>
    <lineage>
        <taxon>Eukaryota</taxon>
        <taxon>Metazoa</taxon>
        <taxon>Chordata</taxon>
        <taxon>Craniata</taxon>
        <taxon>Vertebrata</taxon>
        <taxon>Euteleostomi</taxon>
        <taxon>Mammalia</taxon>
        <taxon>Eutheria</taxon>
        <taxon>Euarchontoglires</taxon>
        <taxon>Primates</taxon>
        <taxon>Haplorrhini</taxon>
        <taxon>Catarrhini</taxon>
        <taxon>Hominidae</taxon>
        <taxon>Gorilla</taxon>
    </lineage>
</organism>
<dbReference type="AlphaFoldDB" id="G3RUT5"/>
<reference evidence="4" key="4">
    <citation type="submission" date="2025-09" db="UniProtKB">
        <authorList>
            <consortium name="Ensembl"/>
        </authorList>
    </citation>
    <scope>IDENTIFICATION</scope>
</reference>
<dbReference type="Bgee" id="ENSGGOG00000003179">
    <property type="expression patterns" value="Expressed in cerebellum and 6 other cell types or tissues"/>
</dbReference>
<dbReference type="Gene3D" id="1.10.533.10">
    <property type="entry name" value="Death Domain, Fas"/>
    <property type="match status" value="1"/>
</dbReference>
<feature type="domain" description="Death" evidence="3">
    <location>
        <begin position="304"/>
        <end position="371"/>
    </location>
</feature>
<dbReference type="Gene3D" id="1.25.40.20">
    <property type="entry name" value="Ankyrin repeat-containing domain"/>
    <property type="match status" value="2"/>
</dbReference>
<dbReference type="PANTHER" id="PTHR24125">
    <property type="entry name" value="ANKYRIN REPEAT AND DEATH DOMAIN-CONTAINING PROTEIN"/>
    <property type="match status" value="1"/>
</dbReference>
<dbReference type="EMBL" id="CABD030096725">
    <property type="status" value="NOT_ANNOTATED_CDS"/>
    <property type="molecule type" value="Genomic_DNA"/>
</dbReference>
<keyword evidence="5" id="KW-1185">Reference proteome</keyword>
<keyword evidence="2" id="KW-0732">Signal</keyword>